<dbReference type="AlphaFoldDB" id="A0A1D8D1W0"/>
<name>A0A1D8D1W0_CHLLM</name>
<dbReference type="OrthoDB" id="4737579at2"/>
<sequence length="152" mass="16478">MALTFGLTSIRDLHAKLQRDAATLDEEVTSDSFFNFVVTGYSMIDWVKNDPSVSSAAKVPAIVESLYNDHWLKVCGDLATASKHFTLTKRTPITSSASSLSGFGVGRFGKGVYGVGEESIEVCLNDGTSFHCLDMVQGVLSSWQTFFSIHGI</sequence>
<evidence type="ECO:0000313" key="2">
    <source>
        <dbReference type="Proteomes" id="UP000095185"/>
    </source>
</evidence>
<keyword evidence="2" id="KW-1185">Reference proteome</keyword>
<accession>A0A1D8D1W0</accession>
<protein>
    <submittedName>
        <fullName evidence="1">Uncharacterized protein</fullName>
    </submittedName>
</protein>
<proteinExistence type="predicted"/>
<dbReference type="EMBL" id="CP017305">
    <property type="protein sequence ID" value="AOS84391.1"/>
    <property type="molecule type" value="Genomic_DNA"/>
</dbReference>
<gene>
    <name evidence="1" type="ORF">BIU88_09770</name>
</gene>
<dbReference type="Proteomes" id="UP000095185">
    <property type="component" value="Chromosome"/>
</dbReference>
<evidence type="ECO:0000313" key="1">
    <source>
        <dbReference type="EMBL" id="AOS84391.1"/>
    </source>
</evidence>
<dbReference type="RefSeq" id="WP_069810583.1">
    <property type="nucleotide sequence ID" value="NZ_CP017305.1"/>
</dbReference>
<reference evidence="1" key="1">
    <citation type="submission" date="2016-09" db="EMBL/GenBank/DDBJ databases">
        <title>Genome sequence of Chlorobaculum limnaeum.</title>
        <authorList>
            <person name="Liu Z."/>
            <person name="Tank M."/>
            <person name="Bryant D.A."/>
        </authorList>
    </citation>
    <scope>NUCLEOTIDE SEQUENCE [LARGE SCALE GENOMIC DNA]</scope>
    <source>
        <strain evidence="1">DSM 1677</strain>
    </source>
</reference>
<dbReference type="KEGG" id="clz:BIU88_09770"/>
<organism evidence="1 2">
    <name type="scientific">Chlorobaculum limnaeum</name>
    <dbReference type="NCBI Taxonomy" id="274537"/>
    <lineage>
        <taxon>Bacteria</taxon>
        <taxon>Pseudomonadati</taxon>
        <taxon>Chlorobiota</taxon>
        <taxon>Chlorobiia</taxon>
        <taxon>Chlorobiales</taxon>
        <taxon>Chlorobiaceae</taxon>
        <taxon>Chlorobaculum</taxon>
    </lineage>
</organism>